<dbReference type="InterPro" id="IPR053183">
    <property type="entry name" value="ASL1"/>
</dbReference>
<dbReference type="Gene3D" id="3.20.20.80">
    <property type="entry name" value="Glycosidases"/>
    <property type="match status" value="1"/>
</dbReference>
<dbReference type="InterPro" id="IPR024655">
    <property type="entry name" value="Asl1_glyco_hydro_catalytic"/>
</dbReference>
<proteinExistence type="predicted"/>
<dbReference type="RefSeq" id="WP_071165952.1">
    <property type="nucleotide sequence ID" value="NZ_CP017781.1"/>
</dbReference>
<feature type="domain" description="Asl1-like glycosyl hydrolase catalytic" evidence="1">
    <location>
        <begin position="17"/>
        <end position="52"/>
    </location>
</feature>
<name>A0A1D9MBC8_9RHOB</name>
<dbReference type="EMBL" id="CP017781">
    <property type="protein sequence ID" value="AOZ69133.1"/>
    <property type="molecule type" value="Genomic_DNA"/>
</dbReference>
<protein>
    <recommendedName>
        <fullName evidence="1">Asl1-like glycosyl hydrolase catalytic domain-containing protein</fullName>
    </recommendedName>
</protein>
<keyword evidence="3" id="KW-1185">Reference proteome</keyword>
<evidence type="ECO:0000259" key="1">
    <source>
        <dbReference type="Pfam" id="PF11790"/>
    </source>
</evidence>
<dbReference type="PANTHER" id="PTHR34154:SF3">
    <property type="entry name" value="ALKALI-SENSITIVE LINKAGE PROTEIN 1"/>
    <property type="match status" value="1"/>
</dbReference>
<dbReference type="KEGG" id="rhp:LPB142_07185"/>
<dbReference type="AlphaFoldDB" id="A0A1D9MBC8"/>
<dbReference type="InterPro" id="IPR017853">
    <property type="entry name" value="GH"/>
</dbReference>
<dbReference type="Pfam" id="PF11790">
    <property type="entry name" value="Glyco_hydro_cc"/>
    <property type="match status" value="2"/>
</dbReference>
<gene>
    <name evidence="2" type="ORF">LPB142_07185</name>
</gene>
<dbReference type="SUPFAM" id="SSF51445">
    <property type="entry name" value="(Trans)glycosidases"/>
    <property type="match status" value="1"/>
</dbReference>
<reference evidence="2 3" key="1">
    <citation type="submission" date="2016-10" db="EMBL/GenBank/DDBJ databases">
        <title>Rhodobacter sp. LPB0142, isolated from sea water.</title>
        <authorList>
            <person name="Kim E."/>
            <person name="Yi H."/>
        </authorList>
    </citation>
    <scope>NUCLEOTIDE SEQUENCE [LARGE SCALE GENOMIC DNA]</scope>
    <source>
        <strain evidence="2 3">LPB0142</strain>
    </source>
</reference>
<sequence length="178" mass="20384">MIHGRAEEGKRIVSDLPITALLGFNEPDQRSAAGGSKLSVEEALALWPRLERRGLRVDFIAVHYYLTDGDVAQFERWLRAVHAAYRRPIWVTEFAYIDRRRPQAASYGANAEFAERAMRMMERLPFVERHAWFAANPYDWNGTRPKINLVTDEMRPTPLGEVFARVLRALGSSRLAAE</sequence>
<feature type="domain" description="Asl1-like glycosyl hydrolase catalytic" evidence="1">
    <location>
        <begin position="56"/>
        <end position="163"/>
    </location>
</feature>
<dbReference type="Proteomes" id="UP000176562">
    <property type="component" value="Chromosome"/>
</dbReference>
<dbReference type="PANTHER" id="PTHR34154">
    <property type="entry name" value="ALKALI-SENSITIVE LINKAGE PROTEIN 1"/>
    <property type="match status" value="1"/>
</dbReference>
<accession>A0A1D9MBC8</accession>
<evidence type="ECO:0000313" key="3">
    <source>
        <dbReference type="Proteomes" id="UP000176562"/>
    </source>
</evidence>
<evidence type="ECO:0000313" key="2">
    <source>
        <dbReference type="EMBL" id="AOZ69133.1"/>
    </source>
</evidence>
<dbReference type="GO" id="GO:0071966">
    <property type="term" value="P:fungal-type cell wall polysaccharide metabolic process"/>
    <property type="evidence" value="ECO:0007669"/>
    <property type="project" value="TreeGrafter"/>
</dbReference>
<organism evidence="2 3">
    <name type="scientific">Rhodobacter xanthinilyticus</name>
    <dbReference type="NCBI Taxonomy" id="1850250"/>
    <lineage>
        <taxon>Bacteria</taxon>
        <taxon>Pseudomonadati</taxon>
        <taxon>Pseudomonadota</taxon>
        <taxon>Alphaproteobacteria</taxon>
        <taxon>Rhodobacterales</taxon>
        <taxon>Rhodobacter group</taxon>
        <taxon>Rhodobacter</taxon>
    </lineage>
</organism>
<dbReference type="STRING" id="1850250.LPB142_07185"/>